<comment type="caution">
    <text evidence="8">The sequence shown here is derived from an EMBL/GenBank/DDBJ whole genome shotgun (WGS) entry which is preliminary data.</text>
</comment>
<dbReference type="Gene3D" id="3.40.50.300">
    <property type="entry name" value="P-loop containing nucleotide triphosphate hydrolases"/>
    <property type="match status" value="2"/>
</dbReference>
<dbReference type="InterPro" id="IPR014001">
    <property type="entry name" value="Helicase_ATP-bd"/>
</dbReference>
<organism evidence="8 9">
    <name type="scientific">Lithospermum erythrorhizon</name>
    <name type="common">Purple gromwell</name>
    <name type="synonym">Lithospermum officinale var. erythrorhizon</name>
    <dbReference type="NCBI Taxonomy" id="34254"/>
    <lineage>
        <taxon>Eukaryota</taxon>
        <taxon>Viridiplantae</taxon>
        <taxon>Streptophyta</taxon>
        <taxon>Embryophyta</taxon>
        <taxon>Tracheophyta</taxon>
        <taxon>Spermatophyta</taxon>
        <taxon>Magnoliopsida</taxon>
        <taxon>eudicotyledons</taxon>
        <taxon>Gunneridae</taxon>
        <taxon>Pentapetalae</taxon>
        <taxon>asterids</taxon>
        <taxon>lamiids</taxon>
        <taxon>Boraginales</taxon>
        <taxon>Boraginaceae</taxon>
        <taxon>Boraginoideae</taxon>
        <taxon>Lithospermeae</taxon>
        <taxon>Lithospermum</taxon>
    </lineage>
</organism>
<proteinExistence type="predicted"/>
<evidence type="ECO:0000256" key="2">
    <source>
        <dbReference type="ARBA" id="ARBA00022801"/>
    </source>
</evidence>
<dbReference type="InterPro" id="IPR027417">
    <property type="entry name" value="P-loop_NTPase"/>
</dbReference>
<dbReference type="EMBL" id="BAABME010021451">
    <property type="protein sequence ID" value="GAA0163334.1"/>
    <property type="molecule type" value="Genomic_DNA"/>
</dbReference>
<dbReference type="PANTHER" id="PTHR47960">
    <property type="entry name" value="DEAD-BOX ATP-DEPENDENT RNA HELICASE 50"/>
    <property type="match status" value="1"/>
</dbReference>
<keyword evidence="4" id="KW-0067">ATP-binding</keyword>
<keyword evidence="3 8" id="KW-0347">Helicase</keyword>
<dbReference type="Proteomes" id="UP001454036">
    <property type="component" value="Unassembled WGS sequence"/>
</dbReference>
<evidence type="ECO:0000313" key="9">
    <source>
        <dbReference type="Proteomes" id="UP001454036"/>
    </source>
</evidence>
<keyword evidence="2" id="KW-0378">Hydrolase</keyword>
<evidence type="ECO:0000259" key="6">
    <source>
        <dbReference type="PROSITE" id="PS51192"/>
    </source>
</evidence>
<evidence type="ECO:0000256" key="3">
    <source>
        <dbReference type="ARBA" id="ARBA00022806"/>
    </source>
</evidence>
<evidence type="ECO:0000313" key="8">
    <source>
        <dbReference type="EMBL" id="GAA0163334.1"/>
    </source>
</evidence>
<dbReference type="AlphaFoldDB" id="A0AAV3QH04"/>
<evidence type="ECO:0000259" key="7">
    <source>
        <dbReference type="PROSITE" id="PS51195"/>
    </source>
</evidence>
<evidence type="ECO:0000256" key="4">
    <source>
        <dbReference type="ARBA" id="ARBA00022840"/>
    </source>
</evidence>
<dbReference type="GO" id="GO:0003724">
    <property type="term" value="F:RNA helicase activity"/>
    <property type="evidence" value="ECO:0007669"/>
    <property type="project" value="InterPro"/>
</dbReference>
<dbReference type="GO" id="GO:0016787">
    <property type="term" value="F:hydrolase activity"/>
    <property type="evidence" value="ECO:0007669"/>
    <property type="project" value="UniProtKB-KW"/>
</dbReference>
<sequence length="402" mass="44477">MGGTTRLLLSLSQSSSSPLSLLFLPKHFTNLPLRRFTFRPLCTTTKPPPSSSSDDILQPVKHTILLEKLRLRHLKSAPQEGKLLRGGIGDEGSKRKKNKNVGLVESFEELGLSEELMSALGELGISEPTEIQCIGIPAVLDGKSVVLGSHTGSGKTLAYMLPLVQSMRRDEELHGMMIKPRRPRAVVLCPTRELCEQVFRVAKSISHHARFRSTMVSGGGRLRPQEDCLNAPIDMIVGTPGRVLQHIEDGNIVYGDIKYLVLDEADTMFDRGFGPDIRKFLSPLNNRAGKPSDQGFQTILVTATMTQAVQKLVDEEFQGIEHLRTTSLHKKIASARHDFIKLSGSENKLEALMQVLEPSLAKGNRVMVFCNTLNSSRAVDHFLTENQISTVNYHGEVPAEQR</sequence>
<dbReference type="CDD" id="cd00268">
    <property type="entry name" value="DEADc"/>
    <property type="match status" value="1"/>
</dbReference>
<dbReference type="SUPFAM" id="SSF52540">
    <property type="entry name" value="P-loop containing nucleoside triphosphate hydrolases"/>
    <property type="match status" value="2"/>
</dbReference>
<protein>
    <submittedName>
        <fullName evidence="8">RNA helicase</fullName>
    </submittedName>
</protein>
<accession>A0AAV3QH04</accession>
<dbReference type="InterPro" id="IPR011545">
    <property type="entry name" value="DEAD/DEAH_box_helicase_dom"/>
</dbReference>
<gene>
    <name evidence="8" type="ORF">LIER_39576</name>
</gene>
<evidence type="ECO:0000256" key="1">
    <source>
        <dbReference type="ARBA" id="ARBA00022741"/>
    </source>
</evidence>
<feature type="domain" description="DEAD-box RNA helicase Q" evidence="7">
    <location>
        <begin position="105"/>
        <end position="133"/>
    </location>
</feature>
<dbReference type="GO" id="GO:0003676">
    <property type="term" value="F:nucleic acid binding"/>
    <property type="evidence" value="ECO:0007669"/>
    <property type="project" value="InterPro"/>
</dbReference>
<dbReference type="PROSITE" id="PS51195">
    <property type="entry name" value="Q_MOTIF"/>
    <property type="match status" value="1"/>
</dbReference>
<reference evidence="8 9" key="1">
    <citation type="submission" date="2024-01" db="EMBL/GenBank/DDBJ databases">
        <title>The complete chloroplast genome sequence of Lithospermum erythrorhizon: insights into the phylogenetic relationship among Boraginaceae species and the maternal lineages of purple gromwells.</title>
        <authorList>
            <person name="Okada T."/>
            <person name="Watanabe K."/>
        </authorList>
    </citation>
    <scope>NUCLEOTIDE SEQUENCE [LARGE SCALE GENOMIC DNA]</scope>
</reference>
<feature type="short sequence motif" description="Q motif" evidence="5">
    <location>
        <begin position="105"/>
        <end position="133"/>
    </location>
</feature>
<dbReference type="InterPro" id="IPR044742">
    <property type="entry name" value="DEAD/DEAH_RhlB"/>
</dbReference>
<dbReference type="GO" id="GO:0005524">
    <property type="term" value="F:ATP binding"/>
    <property type="evidence" value="ECO:0007669"/>
    <property type="project" value="UniProtKB-KW"/>
</dbReference>
<dbReference type="InterPro" id="IPR014014">
    <property type="entry name" value="RNA_helicase_DEAD_Q_motif"/>
</dbReference>
<dbReference type="Pfam" id="PF00270">
    <property type="entry name" value="DEAD"/>
    <property type="match status" value="1"/>
</dbReference>
<feature type="domain" description="Helicase ATP-binding" evidence="6">
    <location>
        <begin position="136"/>
        <end position="323"/>
    </location>
</feature>
<dbReference type="PROSITE" id="PS51192">
    <property type="entry name" value="HELICASE_ATP_BIND_1"/>
    <property type="match status" value="1"/>
</dbReference>
<dbReference type="SMART" id="SM00487">
    <property type="entry name" value="DEXDc"/>
    <property type="match status" value="1"/>
</dbReference>
<keyword evidence="1" id="KW-0547">Nucleotide-binding</keyword>
<name>A0AAV3QH04_LITER</name>
<evidence type="ECO:0000256" key="5">
    <source>
        <dbReference type="PROSITE-ProRule" id="PRU00552"/>
    </source>
</evidence>
<keyword evidence="9" id="KW-1185">Reference proteome</keyword>